<name>A0A516Q0Y6_9ACTN</name>
<dbReference type="Gene3D" id="2.30.110.10">
    <property type="entry name" value="Electron Transport, Fmn-binding Protein, Chain A"/>
    <property type="match status" value="1"/>
</dbReference>
<feature type="region of interest" description="Disordered" evidence="1">
    <location>
        <begin position="1"/>
        <end position="24"/>
    </location>
</feature>
<dbReference type="KEGG" id="mik:FOE78_13955"/>
<dbReference type="SUPFAM" id="SSF50475">
    <property type="entry name" value="FMN-binding split barrel"/>
    <property type="match status" value="1"/>
</dbReference>
<sequence length="153" mass="16791">MTFGASQQSTRPATQPPDRKDGPLLAELDHHECVVVLTEQTVGRIGWKSPDGQLILPVNFAFLGTEIGFRTSPYGPLAELVRPTPVAFEVDHLDERHLVAESVLIQGVSHAASNPDWVSPDWSVSVVPWAGGQRRLSIEITIHKITGRRITRG</sequence>
<evidence type="ECO:0000313" key="3">
    <source>
        <dbReference type="Proteomes" id="UP000319263"/>
    </source>
</evidence>
<evidence type="ECO:0000256" key="1">
    <source>
        <dbReference type="SAM" id="MobiDB-lite"/>
    </source>
</evidence>
<gene>
    <name evidence="2" type="ORF">FOE78_13955</name>
</gene>
<proteinExistence type="predicted"/>
<dbReference type="AlphaFoldDB" id="A0A516Q0Y6"/>
<feature type="compositionally biased region" description="Polar residues" evidence="1">
    <location>
        <begin position="1"/>
        <end position="13"/>
    </location>
</feature>
<dbReference type="Pfam" id="PF12900">
    <property type="entry name" value="Pyridox_ox_2"/>
    <property type="match status" value="1"/>
</dbReference>
<dbReference type="InterPro" id="IPR012349">
    <property type="entry name" value="Split_barrel_FMN-bd"/>
</dbReference>
<protein>
    <submittedName>
        <fullName evidence="2">Pyridoxamine 5'-phosphate oxidase family protein</fullName>
    </submittedName>
</protein>
<dbReference type="OrthoDB" id="5193072at2"/>
<organism evidence="2 3">
    <name type="scientific">Microlunatus elymi</name>
    <dbReference type="NCBI Taxonomy" id="2596828"/>
    <lineage>
        <taxon>Bacteria</taxon>
        <taxon>Bacillati</taxon>
        <taxon>Actinomycetota</taxon>
        <taxon>Actinomycetes</taxon>
        <taxon>Propionibacteriales</taxon>
        <taxon>Propionibacteriaceae</taxon>
        <taxon>Microlunatus</taxon>
    </lineage>
</organism>
<reference evidence="2 3" key="1">
    <citation type="submission" date="2019-07" db="EMBL/GenBank/DDBJ databases">
        <title>Microlunatus dokdonensis sp. nov. isolated from the rhizospheric soil of the wild plant Elymus tsukushiensis.</title>
        <authorList>
            <person name="Ghim S.-Y."/>
            <person name="Hwang Y.-J."/>
            <person name="Son J.-S."/>
            <person name="Shin J.-H."/>
        </authorList>
    </citation>
    <scope>NUCLEOTIDE SEQUENCE [LARGE SCALE GENOMIC DNA]</scope>
    <source>
        <strain evidence="2 3">KUDC0627</strain>
    </source>
</reference>
<accession>A0A516Q0Y6</accession>
<dbReference type="RefSeq" id="WP_143986833.1">
    <property type="nucleotide sequence ID" value="NZ_CP041692.1"/>
</dbReference>
<evidence type="ECO:0000313" key="2">
    <source>
        <dbReference type="EMBL" id="QDP96871.1"/>
    </source>
</evidence>
<keyword evidence="3" id="KW-1185">Reference proteome</keyword>
<dbReference type="InterPro" id="IPR024747">
    <property type="entry name" value="Pyridox_Oxase-rel"/>
</dbReference>
<dbReference type="Proteomes" id="UP000319263">
    <property type="component" value="Chromosome"/>
</dbReference>
<dbReference type="EMBL" id="CP041692">
    <property type="protein sequence ID" value="QDP96871.1"/>
    <property type="molecule type" value="Genomic_DNA"/>
</dbReference>